<evidence type="ECO:0000256" key="3">
    <source>
        <dbReference type="ARBA" id="ARBA00022525"/>
    </source>
</evidence>
<keyword evidence="5" id="KW-0472">Membrane</keyword>
<dbReference type="CTD" id="493901"/>
<keyword evidence="8" id="KW-1185">Reference proteome</keyword>
<organism evidence="7 8">
    <name type="scientific">Oryctolagus cuniculus</name>
    <name type="common">Rabbit</name>
    <dbReference type="NCBI Taxonomy" id="9986"/>
    <lineage>
        <taxon>Eukaryota</taxon>
        <taxon>Metazoa</taxon>
        <taxon>Chordata</taxon>
        <taxon>Craniata</taxon>
        <taxon>Vertebrata</taxon>
        <taxon>Euteleostomi</taxon>
        <taxon>Mammalia</taxon>
        <taxon>Eutheria</taxon>
        <taxon>Euarchontoglires</taxon>
        <taxon>Glires</taxon>
        <taxon>Lagomorpha</taxon>
        <taxon>Leporidae</taxon>
        <taxon>Oryctolagus</taxon>
    </lineage>
</organism>
<dbReference type="AlphaFoldDB" id="A0A5F9DL13"/>
<evidence type="ECO:0000256" key="4">
    <source>
        <dbReference type="ARBA" id="ARBA00022729"/>
    </source>
</evidence>
<dbReference type="PANTHER" id="PTHR11437">
    <property type="entry name" value="RIBONUCLEASE"/>
    <property type="match status" value="1"/>
</dbReference>
<feature type="domain" description="Ribonuclease A-domain" evidence="6">
    <location>
        <begin position="125"/>
        <end position="241"/>
    </location>
</feature>
<dbReference type="GeneTree" id="ENSGT00730000111478"/>
<dbReference type="PANTHER" id="PTHR11437:SF20">
    <property type="entry name" value="INACTIVE RIBONUCLEASE-LIKE PROTEIN 12-RELATED"/>
    <property type="match status" value="1"/>
</dbReference>
<dbReference type="EMBL" id="AAGW02024238">
    <property type="status" value="NOT_ANNOTATED_CDS"/>
    <property type="molecule type" value="Genomic_DNA"/>
</dbReference>
<accession>A0A5F9DL13</accession>
<dbReference type="InterPro" id="IPR023412">
    <property type="entry name" value="RNaseA_domain"/>
</dbReference>
<dbReference type="InParanoid" id="A0A5F9DL13"/>
<dbReference type="Bgee" id="ENSOCUG00000037136">
    <property type="expression patterns" value="Expressed in testis and 1 other cell type or tissue"/>
</dbReference>
<reference evidence="7 8" key="1">
    <citation type="journal article" date="2011" name="Nature">
        <title>A high-resolution map of human evolutionary constraint using 29 mammals.</title>
        <authorList>
            <person name="Lindblad-Toh K."/>
            <person name="Garber M."/>
            <person name="Zuk O."/>
            <person name="Lin M.F."/>
            <person name="Parker B.J."/>
            <person name="Washietl S."/>
            <person name="Kheradpour P."/>
            <person name="Ernst J."/>
            <person name="Jordan G."/>
            <person name="Mauceli E."/>
            <person name="Ward L.D."/>
            <person name="Lowe C.B."/>
            <person name="Holloway A.K."/>
            <person name="Clamp M."/>
            <person name="Gnerre S."/>
            <person name="Alfoldi J."/>
            <person name="Beal K."/>
            <person name="Chang J."/>
            <person name="Clawson H."/>
            <person name="Cuff J."/>
            <person name="Di Palma F."/>
            <person name="Fitzgerald S."/>
            <person name="Flicek P."/>
            <person name="Guttman M."/>
            <person name="Hubisz M.J."/>
            <person name="Jaffe D.B."/>
            <person name="Jungreis I."/>
            <person name="Kent W.J."/>
            <person name="Kostka D."/>
            <person name="Lara M."/>
            <person name="Martins A.L."/>
            <person name="Massingham T."/>
            <person name="Moltke I."/>
            <person name="Raney B.J."/>
            <person name="Rasmussen M.D."/>
            <person name="Robinson J."/>
            <person name="Stark A."/>
            <person name="Vilella A.J."/>
            <person name="Wen J."/>
            <person name="Xie X."/>
            <person name="Zody M.C."/>
            <person name="Baldwin J."/>
            <person name="Bloom T."/>
            <person name="Chin C.W."/>
            <person name="Heiman D."/>
            <person name="Nicol R."/>
            <person name="Nusbaum C."/>
            <person name="Young S."/>
            <person name="Wilkinson J."/>
            <person name="Worley K.C."/>
            <person name="Kovar C.L."/>
            <person name="Muzny D.M."/>
            <person name="Gibbs R.A."/>
            <person name="Cree A."/>
            <person name="Dihn H.H."/>
            <person name="Fowler G."/>
            <person name="Jhangiani S."/>
            <person name="Joshi V."/>
            <person name="Lee S."/>
            <person name="Lewis L.R."/>
            <person name="Nazareth L.V."/>
            <person name="Okwuonu G."/>
            <person name="Santibanez J."/>
            <person name="Warren W.C."/>
            <person name="Mardis E.R."/>
            <person name="Weinstock G.M."/>
            <person name="Wilson R.K."/>
            <person name="Delehaunty K."/>
            <person name="Dooling D."/>
            <person name="Fronik C."/>
            <person name="Fulton L."/>
            <person name="Fulton B."/>
            <person name="Graves T."/>
            <person name="Minx P."/>
            <person name="Sodergren E."/>
            <person name="Birney E."/>
            <person name="Margulies E.H."/>
            <person name="Herrero J."/>
            <person name="Green E.D."/>
            <person name="Haussler D."/>
            <person name="Siepel A."/>
            <person name="Goldman N."/>
            <person name="Pollard K.S."/>
            <person name="Pedersen J.S."/>
            <person name="Lander E.S."/>
            <person name="Kellis M."/>
        </authorList>
    </citation>
    <scope>NUCLEOTIDE SEQUENCE [LARGE SCALE GENOMIC DNA]</scope>
    <source>
        <strain evidence="7 8">Thorbecke inbred</strain>
    </source>
</reference>
<dbReference type="RefSeq" id="XP_008267525.2">
    <property type="nucleotide sequence ID" value="XM_008269303.4"/>
</dbReference>
<dbReference type="Proteomes" id="UP000001811">
    <property type="component" value="Chromosome 17"/>
</dbReference>
<dbReference type="FunFam" id="3.10.130.10:FF:000002">
    <property type="entry name" value="Inactive ribonuclease-like protein 10"/>
    <property type="match status" value="1"/>
</dbReference>
<evidence type="ECO:0000256" key="5">
    <source>
        <dbReference type="SAM" id="Phobius"/>
    </source>
</evidence>
<evidence type="ECO:0000259" key="6">
    <source>
        <dbReference type="SMART" id="SM00092"/>
    </source>
</evidence>
<dbReference type="InterPro" id="IPR001427">
    <property type="entry name" value="RNaseA"/>
</dbReference>
<name>A0A5F9DL13_RABIT</name>
<dbReference type="OrthoDB" id="9824991at2759"/>
<keyword evidence="5" id="KW-0812">Transmembrane</keyword>
<gene>
    <name evidence="7" type="primary">RNASE12</name>
</gene>
<evidence type="ECO:0000313" key="7">
    <source>
        <dbReference type="Ensembl" id="ENSOCUP00000046159.1"/>
    </source>
</evidence>
<dbReference type="Gene3D" id="3.10.130.10">
    <property type="entry name" value="Ribonuclease A-like domain"/>
    <property type="match status" value="1"/>
</dbReference>
<sequence>MFLKCPRLLSEAAFQTCLLDLPSEGGCSQWQPSRRLRGPSLSARPLPTLSLLPVSCQKAVRHKVFSQIRDQKDMLPVRLTAKRAGVKARDVKGILPVMVLMVIIFLMLLFWENELNENGVLFTLEHLHVDYPQDSAPVRYCNHMIQQRLIREPDHTCKLEHVFIHERPQKINSICMSPKRVACLNHSTIFCFQSETKFRVTVCELIEGTRYPACRYRISPTQAFIQVTCDDLGPVSFEGYVE</sequence>
<evidence type="ECO:0000256" key="2">
    <source>
        <dbReference type="ARBA" id="ARBA00005600"/>
    </source>
</evidence>
<dbReference type="KEGG" id="ocu:100350345"/>
<dbReference type="PRINTS" id="PR00794">
    <property type="entry name" value="RIBONUCLEASE"/>
</dbReference>
<dbReference type="InterPro" id="IPR036816">
    <property type="entry name" value="RNaseA-like_dom_sf"/>
</dbReference>
<dbReference type="GO" id="GO:0050830">
    <property type="term" value="P:defense response to Gram-positive bacterium"/>
    <property type="evidence" value="ECO:0007669"/>
    <property type="project" value="TreeGrafter"/>
</dbReference>
<reference evidence="7" key="3">
    <citation type="submission" date="2025-09" db="UniProtKB">
        <authorList>
            <consortium name="Ensembl"/>
        </authorList>
    </citation>
    <scope>IDENTIFICATION</scope>
    <source>
        <strain evidence="7">Thorbecke</strain>
    </source>
</reference>
<keyword evidence="4" id="KW-0732">Signal</keyword>
<evidence type="ECO:0000313" key="8">
    <source>
        <dbReference type="Proteomes" id="UP000001811"/>
    </source>
</evidence>
<keyword evidence="5" id="KW-1133">Transmembrane helix</keyword>
<dbReference type="STRING" id="9986.ENSOCUP00000046159"/>
<dbReference type="Pfam" id="PF00074">
    <property type="entry name" value="RnaseA"/>
    <property type="match status" value="1"/>
</dbReference>
<proteinExistence type="inferred from homology"/>
<dbReference type="GO" id="GO:0004540">
    <property type="term" value="F:RNA nuclease activity"/>
    <property type="evidence" value="ECO:0007669"/>
    <property type="project" value="TreeGrafter"/>
</dbReference>
<comment type="similarity">
    <text evidence="2">Belongs to the pancreatic ribonuclease family.</text>
</comment>
<dbReference type="SUPFAM" id="SSF54076">
    <property type="entry name" value="RNase A-like"/>
    <property type="match status" value="1"/>
</dbReference>
<reference evidence="7" key="2">
    <citation type="submission" date="2025-08" db="UniProtKB">
        <authorList>
            <consortium name="Ensembl"/>
        </authorList>
    </citation>
    <scope>IDENTIFICATION</scope>
    <source>
        <strain evidence="7">Thorbecke</strain>
    </source>
</reference>
<dbReference type="SMR" id="A0A5F9DL13"/>
<dbReference type="GO" id="GO:0003676">
    <property type="term" value="F:nucleic acid binding"/>
    <property type="evidence" value="ECO:0007669"/>
    <property type="project" value="InterPro"/>
</dbReference>
<dbReference type="CDD" id="cd00163">
    <property type="entry name" value="RNase_A"/>
    <property type="match status" value="1"/>
</dbReference>
<protein>
    <recommendedName>
        <fullName evidence="6">Ribonuclease A-domain domain-containing protein</fullName>
    </recommendedName>
</protein>
<feature type="transmembrane region" description="Helical" evidence="5">
    <location>
        <begin position="93"/>
        <end position="111"/>
    </location>
</feature>
<dbReference type="Ensembl" id="ENSOCUT00000045066.1">
    <property type="protein sequence ID" value="ENSOCUP00000046159.1"/>
    <property type="gene ID" value="ENSOCUG00000037136.1"/>
</dbReference>
<dbReference type="GO" id="GO:0005576">
    <property type="term" value="C:extracellular region"/>
    <property type="evidence" value="ECO:0007669"/>
    <property type="project" value="UniProtKB-SubCell"/>
</dbReference>
<keyword evidence="3" id="KW-0964">Secreted</keyword>
<dbReference type="SMART" id="SM00092">
    <property type="entry name" value="RNAse_Pc"/>
    <property type="match status" value="1"/>
</dbReference>
<dbReference type="GeneID" id="100350345"/>
<evidence type="ECO:0000256" key="1">
    <source>
        <dbReference type="ARBA" id="ARBA00004613"/>
    </source>
</evidence>
<comment type="subcellular location">
    <subcellularLocation>
        <location evidence="1">Secreted</location>
    </subcellularLocation>
</comment>